<dbReference type="GO" id="GO:2000009">
    <property type="term" value="P:negative regulation of protein localization to cell surface"/>
    <property type="evidence" value="ECO:0007669"/>
    <property type="project" value="TreeGrafter"/>
</dbReference>
<dbReference type="Pfam" id="PF17221">
    <property type="entry name" value="COMMD1_N"/>
    <property type="match status" value="1"/>
</dbReference>
<dbReference type="FunCoup" id="D3BCX7">
    <property type="interactions" value="16"/>
</dbReference>
<comment type="caution">
    <text evidence="5">The sequence shown here is derived from an EMBL/GenBank/DDBJ whole genome shotgun (WGS) entry which is preliminary data.</text>
</comment>
<dbReference type="EMBL" id="ADBJ01000028">
    <property type="protein sequence ID" value="EFA80769.1"/>
    <property type="molecule type" value="Genomic_DNA"/>
</dbReference>
<sequence length="213" mass="25258">MEAKQFQSLLGFLLKREYEKDESLSSLSSLQEMIFSGSDLTEEFILSTYNKCINIIERASYSDVDLTAFESLIKDNDFTQQQQEGLTKFWKTNKKKIHDIVNRRTRFNNSLDKMSWRLDLKTKSKDVEEMNEPTAIVELDLTKNLRSSTEKKQQQQKIRFEMDRNQLQDTLEQINIIQKLINGNGDYIYYRPSEQVNRRVSIKHNTEYLNQSF</sequence>
<evidence type="ECO:0000256" key="1">
    <source>
        <dbReference type="ARBA" id="ARBA00016551"/>
    </source>
</evidence>
<dbReference type="PANTHER" id="PTHR21199">
    <property type="entry name" value="COMM DOMAIN-CONTAINING PROTEIN 1"/>
    <property type="match status" value="1"/>
</dbReference>
<dbReference type="GeneID" id="31361837"/>
<gene>
    <name evidence="5" type="primary">commd1</name>
    <name evidence="5" type="ORF">PPL_06355</name>
</gene>
<organism evidence="5 6">
    <name type="scientific">Heterostelium pallidum (strain ATCC 26659 / Pp 5 / PN500)</name>
    <name type="common">Cellular slime mold</name>
    <name type="synonym">Polysphondylium pallidum</name>
    <dbReference type="NCBI Taxonomy" id="670386"/>
    <lineage>
        <taxon>Eukaryota</taxon>
        <taxon>Amoebozoa</taxon>
        <taxon>Evosea</taxon>
        <taxon>Eumycetozoa</taxon>
        <taxon>Dictyostelia</taxon>
        <taxon>Acytosteliales</taxon>
        <taxon>Acytosteliaceae</taxon>
        <taxon>Heterostelium</taxon>
    </lineage>
</organism>
<proteinExistence type="inferred from homology"/>
<comment type="function">
    <text evidence="2">Scaffold protein in the commander complex that is essential for endosomal recycling of transmembrane cargos; the commander complex is composed of the CCC subcomplex and the retriever subcomplex.</text>
</comment>
<protein>
    <recommendedName>
        <fullName evidence="1">COMM domain-containing protein 1</fullName>
    </recommendedName>
</protein>
<dbReference type="GO" id="GO:1902306">
    <property type="term" value="P:negative regulation of sodium ion transmembrane transport"/>
    <property type="evidence" value="ECO:0007669"/>
    <property type="project" value="TreeGrafter"/>
</dbReference>
<dbReference type="GO" id="GO:0031398">
    <property type="term" value="P:positive regulation of protein ubiquitination"/>
    <property type="evidence" value="ECO:0007669"/>
    <property type="project" value="TreeGrafter"/>
</dbReference>
<dbReference type="Pfam" id="PF07258">
    <property type="entry name" value="COMM_domain"/>
    <property type="match status" value="1"/>
</dbReference>
<comment type="similarity">
    <text evidence="3">Belongs to the COMM domain-containing protein 1 family.</text>
</comment>
<evidence type="ECO:0000256" key="3">
    <source>
        <dbReference type="ARBA" id="ARBA00093455"/>
    </source>
</evidence>
<evidence type="ECO:0000259" key="4">
    <source>
        <dbReference type="PROSITE" id="PS51269"/>
    </source>
</evidence>
<dbReference type="GO" id="GO:0032434">
    <property type="term" value="P:regulation of proteasomal ubiquitin-dependent protein catabolic process"/>
    <property type="evidence" value="ECO:0007669"/>
    <property type="project" value="TreeGrafter"/>
</dbReference>
<dbReference type="PANTHER" id="PTHR21199:SF1">
    <property type="entry name" value="COMM DOMAIN-CONTAINING PROTEIN 1"/>
    <property type="match status" value="1"/>
</dbReference>
<dbReference type="Proteomes" id="UP000001396">
    <property type="component" value="Unassembled WGS sequence"/>
</dbReference>
<dbReference type="GO" id="GO:0005768">
    <property type="term" value="C:endosome"/>
    <property type="evidence" value="ECO:0007669"/>
    <property type="project" value="TreeGrafter"/>
</dbReference>
<dbReference type="GO" id="GO:0055070">
    <property type="term" value="P:copper ion homeostasis"/>
    <property type="evidence" value="ECO:0007669"/>
    <property type="project" value="InterPro"/>
</dbReference>
<dbReference type="InterPro" id="IPR033776">
    <property type="entry name" value="COMMD1_N"/>
</dbReference>
<feature type="domain" description="COMM" evidence="4">
    <location>
        <begin position="110"/>
        <end position="185"/>
    </location>
</feature>
<dbReference type="PROSITE" id="PS51269">
    <property type="entry name" value="COMM"/>
    <property type="match status" value="1"/>
</dbReference>
<dbReference type="RefSeq" id="XP_020432888.1">
    <property type="nucleotide sequence ID" value="XM_020577214.1"/>
</dbReference>
<dbReference type="InterPro" id="IPR017920">
    <property type="entry name" value="COMM"/>
</dbReference>
<evidence type="ECO:0000313" key="5">
    <source>
        <dbReference type="EMBL" id="EFA80769.1"/>
    </source>
</evidence>
<keyword evidence="6" id="KW-1185">Reference proteome</keyword>
<evidence type="ECO:0000256" key="2">
    <source>
        <dbReference type="ARBA" id="ARBA00093300"/>
    </source>
</evidence>
<accession>D3BCX7</accession>
<name>D3BCX7_HETP5</name>
<dbReference type="OMA" id="DMKWRID"/>
<evidence type="ECO:0000313" key="6">
    <source>
        <dbReference type="Proteomes" id="UP000001396"/>
    </source>
</evidence>
<dbReference type="STRING" id="670386.D3BCX7"/>
<dbReference type="AlphaFoldDB" id="D3BCX7"/>
<dbReference type="InterPro" id="IPR037351">
    <property type="entry name" value="Murr1"/>
</dbReference>
<reference evidence="5 6" key="1">
    <citation type="journal article" date="2011" name="Genome Res.">
        <title>Phylogeny-wide analysis of social amoeba genomes highlights ancient origins for complex intercellular communication.</title>
        <authorList>
            <person name="Heidel A.J."/>
            <person name="Lawal H.M."/>
            <person name="Felder M."/>
            <person name="Schilde C."/>
            <person name="Helps N.R."/>
            <person name="Tunggal B."/>
            <person name="Rivero F."/>
            <person name="John U."/>
            <person name="Schleicher M."/>
            <person name="Eichinger L."/>
            <person name="Platzer M."/>
            <person name="Noegel A.A."/>
            <person name="Schaap P."/>
            <person name="Gloeckner G."/>
        </authorList>
    </citation>
    <scope>NUCLEOTIDE SEQUENCE [LARGE SCALE GENOMIC DNA]</scope>
    <source>
        <strain evidence="6">ATCC 26659 / Pp 5 / PN500</strain>
    </source>
</reference>
<dbReference type="InParanoid" id="D3BCX7"/>